<dbReference type="GO" id="GO:0005778">
    <property type="term" value="C:peroxisomal membrane"/>
    <property type="evidence" value="ECO:0007669"/>
    <property type="project" value="TreeGrafter"/>
</dbReference>
<dbReference type="Pfam" id="PF00004">
    <property type="entry name" value="AAA"/>
    <property type="match status" value="1"/>
</dbReference>
<dbReference type="AlphaFoldDB" id="A0A1B6CL91"/>
<dbReference type="GO" id="GO:0005829">
    <property type="term" value="C:cytosol"/>
    <property type="evidence" value="ECO:0007669"/>
    <property type="project" value="TreeGrafter"/>
</dbReference>
<dbReference type="EMBL" id="GEDC01023102">
    <property type="protein sequence ID" value="JAS14196.1"/>
    <property type="molecule type" value="Transcribed_RNA"/>
</dbReference>
<feature type="domain" description="ATPase AAA-type core" evidence="1">
    <location>
        <begin position="299"/>
        <end position="420"/>
    </location>
</feature>
<organism evidence="2">
    <name type="scientific">Clastoptera arizonana</name>
    <name type="common">Arizona spittle bug</name>
    <dbReference type="NCBI Taxonomy" id="38151"/>
    <lineage>
        <taxon>Eukaryota</taxon>
        <taxon>Metazoa</taxon>
        <taxon>Ecdysozoa</taxon>
        <taxon>Arthropoda</taxon>
        <taxon>Hexapoda</taxon>
        <taxon>Insecta</taxon>
        <taxon>Pterygota</taxon>
        <taxon>Neoptera</taxon>
        <taxon>Paraneoptera</taxon>
        <taxon>Hemiptera</taxon>
        <taxon>Auchenorrhyncha</taxon>
        <taxon>Cercopoidea</taxon>
        <taxon>Clastopteridae</taxon>
        <taxon>Clastoptera</taxon>
    </lineage>
</organism>
<gene>
    <name evidence="2" type="ORF">g.33457</name>
</gene>
<dbReference type="PANTHER" id="PTHR23077:SF9">
    <property type="entry name" value="PEROXISOMAL ATPASE PEX6"/>
    <property type="match status" value="1"/>
</dbReference>
<dbReference type="InterPro" id="IPR050168">
    <property type="entry name" value="AAA_ATPase_domain"/>
</dbReference>
<dbReference type="PANTHER" id="PTHR23077">
    <property type="entry name" value="AAA-FAMILY ATPASE"/>
    <property type="match status" value="1"/>
</dbReference>
<dbReference type="GO" id="GO:0016558">
    <property type="term" value="P:protein import into peroxisome matrix"/>
    <property type="evidence" value="ECO:0007669"/>
    <property type="project" value="TreeGrafter"/>
</dbReference>
<feature type="non-terminal residue" evidence="2">
    <location>
        <position position="448"/>
    </location>
</feature>
<dbReference type="Gene3D" id="3.40.50.300">
    <property type="entry name" value="P-loop containing nucleotide triphosphate hydrolases"/>
    <property type="match status" value="1"/>
</dbReference>
<proteinExistence type="predicted"/>
<evidence type="ECO:0000313" key="2">
    <source>
        <dbReference type="EMBL" id="JAS14196.1"/>
    </source>
</evidence>
<protein>
    <recommendedName>
        <fullName evidence="1">ATPase AAA-type core domain-containing protein</fullName>
    </recommendedName>
</protein>
<dbReference type="GO" id="GO:0005524">
    <property type="term" value="F:ATP binding"/>
    <property type="evidence" value="ECO:0007669"/>
    <property type="project" value="InterPro"/>
</dbReference>
<dbReference type="SUPFAM" id="SSF52540">
    <property type="entry name" value="P-loop containing nucleoside triphosphate hydrolases"/>
    <property type="match status" value="1"/>
</dbReference>
<dbReference type="GO" id="GO:0016887">
    <property type="term" value="F:ATP hydrolysis activity"/>
    <property type="evidence" value="ECO:0007669"/>
    <property type="project" value="InterPro"/>
</dbReference>
<evidence type="ECO:0000259" key="1">
    <source>
        <dbReference type="Pfam" id="PF00004"/>
    </source>
</evidence>
<name>A0A1B6CL91_9HEMI</name>
<sequence>MLENEDVFYCYSFPSTCIAHFIKLSPKSHNDVSLNNFSTFLMNKEDCIQLEINKDGWFVLDLSIIKQGISLKIIKLIYIKQLPNIKCNDVIMSNETFHNLFNNFNADDEKFKVSVSLKIKLRREKLSKEFIPNVATKATIAIINQNNMVETKHVNLSLRNFFQEPCYLCNGDVFAVDISKYVPELFFDFGNQNIKFVYFKVVDIEGSLYDLNDLKNVHCGFTIDNMTTLYQTSSLQDFIPQQKYLYTRIVSNVESNDIKILYPKIFPQSFFPKFEVLKSWFYRFTKKGCKDLNICPFFLLHGPRGVGKTLLLTSLCSYIGIKYIKFSCNNCEGLGPGQGEGKIKALFAQIKEHTPCILHLENVEALCFDADWEEDVRTLSCLQSQLQMMKFELPVVIIATTSKLDTVKPTLVQQFLEILQLNAPDKDQRYDILKWVFHSSNHNINLEL</sequence>
<reference evidence="2" key="1">
    <citation type="submission" date="2015-12" db="EMBL/GenBank/DDBJ databases">
        <title>De novo transcriptome assembly of four potential Pierce s Disease insect vectors from Arizona vineyards.</title>
        <authorList>
            <person name="Tassone E.E."/>
        </authorList>
    </citation>
    <scope>NUCLEOTIDE SEQUENCE</scope>
</reference>
<dbReference type="InterPro" id="IPR003959">
    <property type="entry name" value="ATPase_AAA_core"/>
</dbReference>
<dbReference type="InterPro" id="IPR027417">
    <property type="entry name" value="P-loop_NTPase"/>
</dbReference>
<accession>A0A1B6CL91</accession>